<protein>
    <recommendedName>
        <fullName evidence="3">SmpA / OmlA family protein</fullName>
    </recommendedName>
</protein>
<accession>A0ABM7CIY1</accession>
<proteinExistence type="predicted"/>
<organism evidence="1 2">
    <name type="scientific">Tenacibaculum mesophilum</name>
    <dbReference type="NCBI Taxonomy" id="104268"/>
    <lineage>
        <taxon>Bacteria</taxon>
        <taxon>Pseudomonadati</taxon>
        <taxon>Bacteroidota</taxon>
        <taxon>Flavobacteriia</taxon>
        <taxon>Flavobacteriales</taxon>
        <taxon>Flavobacteriaceae</taxon>
        <taxon>Tenacibaculum</taxon>
    </lineage>
</organism>
<dbReference type="Proteomes" id="UP000269693">
    <property type="component" value="Chromosome"/>
</dbReference>
<sequence>MKKRIVLGLILIGLGCVSSEKKNFEDLQKVKINMHLTRVKSIMTNNPKLIKDAYWDTNLFVYYYNSPFTASDDYSIVFNKNDSLVVEIGYGD</sequence>
<evidence type="ECO:0000313" key="2">
    <source>
        <dbReference type="Proteomes" id="UP000269693"/>
    </source>
</evidence>
<evidence type="ECO:0000313" key="1">
    <source>
        <dbReference type="EMBL" id="AZJ33790.1"/>
    </source>
</evidence>
<evidence type="ECO:0008006" key="3">
    <source>
        <dbReference type="Google" id="ProtNLM"/>
    </source>
</evidence>
<dbReference type="PROSITE" id="PS51257">
    <property type="entry name" value="PROKAR_LIPOPROTEIN"/>
    <property type="match status" value="1"/>
</dbReference>
<dbReference type="EMBL" id="CP032544">
    <property type="protein sequence ID" value="AZJ33790.1"/>
    <property type="molecule type" value="Genomic_DNA"/>
</dbReference>
<dbReference type="RefSeq" id="WP_073181506.1">
    <property type="nucleotide sequence ID" value="NZ_CP032544.1"/>
</dbReference>
<gene>
    <name evidence="1" type="ORF">D6200_14935</name>
</gene>
<keyword evidence="2" id="KW-1185">Reference proteome</keyword>
<name>A0ABM7CIY1_9FLAO</name>
<reference evidence="1 2" key="1">
    <citation type="submission" date="2018-09" db="EMBL/GenBank/DDBJ databases">
        <title>Insights into the microbiota of Asian seabass (Lates calcarifer) with tenacibaculosis symptoms and description of sp. nov. Tenacibaculum singaporense.</title>
        <authorList>
            <person name="Miyake S."/>
            <person name="Soh M."/>
            <person name="Azman M.N."/>
            <person name="Ngoh S.Y."/>
            <person name="Orban L."/>
            <person name="Seedorf H."/>
        </authorList>
    </citation>
    <scope>NUCLEOTIDE SEQUENCE [LARGE SCALE GENOMIC DNA]</scope>
    <source>
        <strain evidence="1 2">DSM 13764</strain>
    </source>
</reference>